<comment type="caution">
    <text evidence="2">The sequence shown here is derived from an EMBL/GenBank/DDBJ whole genome shotgun (WGS) entry which is preliminary data.</text>
</comment>
<dbReference type="AlphaFoldDB" id="A0A8K0WU68"/>
<sequence>MENRTYLWLPAILGICTAAIHLFFRFHVRRQLSPLSALASNSQPSKTLLNDEEISSSAIDEVKSDDKTRALPSELPDSIVVSGNAIDIDGGDWVRRLNGFVAQERHNGRYNVVTINTELDYYLSVGECVEEWHTKWNDGRGKSRVYRTVVFDQGELVNFGDDGWINWAFSGKYVRSGLTSLSFRPCC</sequence>
<accession>A0A8K0WU68</accession>
<evidence type="ECO:0000313" key="2">
    <source>
        <dbReference type="EMBL" id="KAH7322848.1"/>
    </source>
</evidence>
<gene>
    <name evidence="2" type="ORF">B0I35DRAFT_426594</name>
</gene>
<keyword evidence="3" id="KW-1185">Reference proteome</keyword>
<evidence type="ECO:0000256" key="1">
    <source>
        <dbReference type="SAM" id="Phobius"/>
    </source>
</evidence>
<dbReference type="EMBL" id="JAGPNK010000004">
    <property type="protein sequence ID" value="KAH7322848.1"/>
    <property type="molecule type" value="Genomic_DNA"/>
</dbReference>
<reference evidence="2" key="1">
    <citation type="journal article" date="2021" name="Nat. Commun.">
        <title>Genetic determinants of endophytism in the Arabidopsis root mycobiome.</title>
        <authorList>
            <person name="Mesny F."/>
            <person name="Miyauchi S."/>
            <person name="Thiergart T."/>
            <person name="Pickel B."/>
            <person name="Atanasova L."/>
            <person name="Karlsson M."/>
            <person name="Huettel B."/>
            <person name="Barry K.W."/>
            <person name="Haridas S."/>
            <person name="Chen C."/>
            <person name="Bauer D."/>
            <person name="Andreopoulos W."/>
            <person name="Pangilinan J."/>
            <person name="LaButti K."/>
            <person name="Riley R."/>
            <person name="Lipzen A."/>
            <person name="Clum A."/>
            <person name="Drula E."/>
            <person name="Henrissat B."/>
            <person name="Kohler A."/>
            <person name="Grigoriev I.V."/>
            <person name="Martin F.M."/>
            <person name="Hacquard S."/>
        </authorList>
    </citation>
    <scope>NUCLEOTIDE SEQUENCE</scope>
    <source>
        <strain evidence="2">MPI-CAGE-CH-0235</strain>
    </source>
</reference>
<name>A0A8K0WU68_9HYPO</name>
<dbReference type="Proteomes" id="UP000813444">
    <property type="component" value="Unassembled WGS sequence"/>
</dbReference>
<protein>
    <submittedName>
        <fullName evidence="2">Uncharacterized protein</fullName>
    </submittedName>
</protein>
<keyword evidence="1" id="KW-0472">Membrane</keyword>
<keyword evidence="1" id="KW-0812">Transmembrane</keyword>
<dbReference type="OrthoDB" id="3685327at2759"/>
<proteinExistence type="predicted"/>
<feature type="transmembrane region" description="Helical" evidence="1">
    <location>
        <begin position="6"/>
        <end position="24"/>
    </location>
</feature>
<keyword evidence="1" id="KW-1133">Transmembrane helix</keyword>
<evidence type="ECO:0000313" key="3">
    <source>
        <dbReference type="Proteomes" id="UP000813444"/>
    </source>
</evidence>
<organism evidence="2 3">
    <name type="scientific">Stachybotrys elegans</name>
    <dbReference type="NCBI Taxonomy" id="80388"/>
    <lineage>
        <taxon>Eukaryota</taxon>
        <taxon>Fungi</taxon>
        <taxon>Dikarya</taxon>
        <taxon>Ascomycota</taxon>
        <taxon>Pezizomycotina</taxon>
        <taxon>Sordariomycetes</taxon>
        <taxon>Hypocreomycetidae</taxon>
        <taxon>Hypocreales</taxon>
        <taxon>Stachybotryaceae</taxon>
        <taxon>Stachybotrys</taxon>
    </lineage>
</organism>